<dbReference type="GO" id="GO:0004604">
    <property type="term" value="F:phosphoadenylyl-sulfate reductase (thioredoxin) activity"/>
    <property type="evidence" value="ECO:0007669"/>
    <property type="project" value="UniProtKB-UniRule"/>
</dbReference>
<accession>A0A4Y8ZPR0</accession>
<feature type="binding site" evidence="6">
    <location>
        <position position="222"/>
    </location>
    <ligand>
        <name>[4Fe-4S] cluster</name>
        <dbReference type="ChEBI" id="CHEBI:49883"/>
    </ligand>
</feature>
<keyword evidence="3 6" id="KW-0560">Oxidoreductase</keyword>
<keyword evidence="6" id="KW-0963">Cytoplasm</keyword>
<feature type="active site" description="Nucleophile; cysteine thiosulfonate intermediate" evidence="6">
    <location>
        <position position="250"/>
    </location>
</feature>
<dbReference type="AlphaFoldDB" id="A0A4Y8ZPR0"/>
<organism evidence="8 9">
    <name type="scientific">Sphingomonas parva</name>
    <dbReference type="NCBI Taxonomy" id="2555898"/>
    <lineage>
        <taxon>Bacteria</taxon>
        <taxon>Pseudomonadati</taxon>
        <taxon>Pseudomonadota</taxon>
        <taxon>Alphaproteobacteria</taxon>
        <taxon>Sphingomonadales</taxon>
        <taxon>Sphingomonadaceae</taxon>
        <taxon>Sphingomonas</taxon>
    </lineage>
</organism>
<dbReference type="InterPro" id="IPR002500">
    <property type="entry name" value="PAPS_reduct_dom"/>
</dbReference>
<reference evidence="8 9" key="1">
    <citation type="submission" date="2019-03" db="EMBL/GenBank/DDBJ databases">
        <title>Genome sequence of Sphingomonas sp. 17J27-24.</title>
        <authorList>
            <person name="Kim M."/>
            <person name="Maeng S."/>
            <person name="Sathiyaraj S."/>
        </authorList>
    </citation>
    <scope>NUCLEOTIDE SEQUENCE [LARGE SCALE GENOMIC DNA]</scope>
    <source>
        <strain evidence="8 9">17J27-24</strain>
    </source>
</reference>
<comment type="function">
    <text evidence="6">Catalyzes the formation of sulfite from adenosine 5'-phosphosulfate (APS) using thioredoxin as an electron donor.</text>
</comment>
<comment type="cofactor">
    <cofactor evidence="6">
        <name>[4Fe-4S] cluster</name>
        <dbReference type="ChEBI" id="CHEBI:49883"/>
    </cofactor>
    <text evidence="6">Binds 1 [4Fe-4S] cluster per subunit.</text>
</comment>
<dbReference type="EC" id="1.8.4.10" evidence="6"/>
<dbReference type="NCBIfam" id="NF002537">
    <property type="entry name" value="PRK02090.1"/>
    <property type="match status" value="1"/>
</dbReference>
<dbReference type="InterPro" id="IPR014729">
    <property type="entry name" value="Rossmann-like_a/b/a_fold"/>
</dbReference>
<evidence type="ECO:0000256" key="4">
    <source>
        <dbReference type="ARBA" id="ARBA00023004"/>
    </source>
</evidence>
<evidence type="ECO:0000256" key="1">
    <source>
        <dbReference type="ARBA" id="ARBA00009732"/>
    </source>
</evidence>
<evidence type="ECO:0000256" key="2">
    <source>
        <dbReference type="ARBA" id="ARBA00022723"/>
    </source>
</evidence>
<dbReference type="GO" id="GO:0043866">
    <property type="term" value="F:adenylyl-sulfate reductase (thioredoxin) activity"/>
    <property type="evidence" value="ECO:0007669"/>
    <property type="project" value="UniProtKB-EC"/>
</dbReference>
<evidence type="ECO:0000313" key="8">
    <source>
        <dbReference type="EMBL" id="TFI57115.1"/>
    </source>
</evidence>
<dbReference type="GO" id="GO:0046872">
    <property type="term" value="F:metal ion binding"/>
    <property type="evidence" value="ECO:0007669"/>
    <property type="project" value="UniProtKB-KW"/>
</dbReference>
<keyword evidence="2 6" id="KW-0479">Metal-binding</keyword>
<keyword evidence="5 6" id="KW-0411">Iron-sulfur</keyword>
<feature type="binding site" evidence="6">
    <location>
        <position position="140"/>
    </location>
    <ligand>
        <name>[4Fe-4S] cluster</name>
        <dbReference type="ChEBI" id="CHEBI:49883"/>
    </ligand>
</feature>
<comment type="subcellular location">
    <subcellularLocation>
        <location evidence="6">Cytoplasm</location>
    </subcellularLocation>
</comment>
<dbReference type="HAMAP" id="MF_00063">
    <property type="entry name" value="CysH"/>
    <property type="match status" value="1"/>
</dbReference>
<dbReference type="PANTHER" id="PTHR46482:SF9">
    <property type="entry name" value="5'-ADENYLYLSULFATE REDUCTASE 1, CHLOROPLASTIC"/>
    <property type="match status" value="1"/>
</dbReference>
<dbReference type="Pfam" id="PF01507">
    <property type="entry name" value="PAPS_reduct"/>
    <property type="match status" value="1"/>
</dbReference>
<name>A0A4Y8ZPR0_9SPHN</name>
<dbReference type="GO" id="GO:0051539">
    <property type="term" value="F:4 iron, 4 sulfur cluster binding"/>
    <property type="evidence" value="ECO:0007669"/>
    <property type="project" value="UniProtKB-UniRule"/>
</dbReference>
<comment type="catalytic activity">
    <reaction evidence="6">
        <text>[thioredoxin]-disulfide + sulfite + AMP + 2 H(+) = adenosine 5'-phosphosulfate + [thioredoxin]-dithiol</text>
        <dbReference type="Rhea" id="RHEA:21976"/>
        <dbReference type="Rhea" id="RHEA-COMP:10698"/>
        <dbReference type="Rhea" id="RHEA-COMP:10700"/>
        <dbReference type="ChEBI" id="CHEBI:15378"/>
        <dbReference type="ChEBI" id="CHEBI:17359"/>
        <dbReference type="ChEBI" id="CHEBI:29950"/>
        <dbReference type="ChEBI" id="CHEBI:50058"/>
        <dbReference type="ChEBI" id="CHEBI:58243"/>
        <dbReference type="ChEBI" id="CHEBI:456215"/>
        <dbReference type="EC" id="1.8.4.10"/>
    </reaction>
</comment>
<evidence type="ECO:0000313" key="9">
    <source>
        <dbReference type="Proteomes" id="UP000298213"/>
    </source>
</evidence>
<dbReference type="OrthoDB" id="9794018at2"/>
<sequence length="266" mass="28610">MVEAEGPFDARSEIPDAIDPVAADLPAAGLAALIHGATIAERLRAAAQAIDGRLVFTTSFGLEDQLIAHHILTEKLPIEIVTLDTGRLFPSTYTLWQETEERYGVRIRSYHPDAEAVAAMVADAGINGFYHSKDARIACCTVRKVAPLGRALAGAAAWVTGLRADQSGQRAAVALAAWDAERALVKLAPLHDWTRDRVAAEVEALGVPVNPLHARGFLSIGCEPCTRALRPGEPERAGRWWWESDEAKECGLHVGADGRLVRSKAA</sequence>
<dbReference type="PANTHER" id="PTHR46482">
    <property type="entry name" value="5'-ADENYLYLSULFATE REDUCTASE 3, CHLOROPLASTIC"/>
    <property type="match status" value="1"/>
</dbReference>
<feature type="domain" description="Phosphoadenosine phosphosulphate reductase" evidence="7">
    <location>
        <begin position="54"/>
        <end position="228"/>
    </location>
</feature>
<feature type="binding site" evidence="6">
    <location>
        <position position="225"/>
    </location>
    <ligand>
        <name>[4Fe-4S] cluster</name>
        <dbReference type="ChEBI" id="CHEBI:49883"/>
    </ligand>
</feature>
<dbReference type="GO" id="GO:0019379">
    <property type="term" value="P:sulfate assimilation, phosphoadenylyl sulfate reduction by phosphoadenylyl-sulfate reductase (thioredoxin)"/>
    <property type="evidence" value="ECO:0007669"/>
    <property type="project" value="UniProtKB-UniRule"/>
</dbReference>
<evidence type="ECO:0000256" key="5">
    <source>
        <dbReference type="ARBA" id="ARBA00023014"/>
    </source>
</evidence>
<dbReference type="GO" id="GO:0005737">
    <property type="term" value="C:cytoplasm"/>
    <property type="evidence" value="ECO:0007669"/>
    <property type="project" value="UniProtKB-SubCell"/>
</dbReference>
<protein>
    <recommendedName>
        <fullName evidence="6">Adenosine 5'-phosphosulfate reductase</fullName>
        <shortName evidence="6">APS reductase</shortName>
        <ecNumber evidence="6">1.8.4.10</ecNumber>
    </recommendedName>
    <alternativeName>
        <fullName evidence="6">5'-adenylylsulfate reductase</fullName>
    </alternativeName>
    <alternativeName>
        <fullName evidence="6">Thioredoxin-dependent 5'-adenylylsulfate reductase</fullName>
    </alternativeName>
</protein>
<evidence type="ECO:0000256" key="6">
    <source>
        <dbReference type="HAMAP-Rule" id="MF_00063"/>
    </source>
</evidence>
<comment type="pathway">
    <text evidence="6">Sulfur metabolism; hydrogen sulfide biosynthesis; sulfite from sulfate.</text>
</comment>
<dbReference type="SUPFAM" id="SSF52402">
    <property type="entry name" value="Adenine nucleotide alpha hydrolases-like"/>
    <property type="match status" value="1"/>
</dbReference>
<proteinExistence type="inferred from homology"/>
<evidence type="ECO:0000259" key="7">
    <source>
        <dbReference type="Pfam" id="PF01507"/>
    </source>
</evidence>
<keyword evidence="4 6" id="KW-0408">Iron</keyword>
<dbReference type="GO" id="GO:0070814">
    <property type="term" value="P:hydrogen sulfide biosynthetic process"/>
    <property type="evidence" value="ECO:0007669"/>
    <property type="project" value="UniProtKB-UniRule"/>
</dbReference>
<dbReference type="PIRSF" id="PIRSF000857">
    <property type="entry name" value="PAPS_reductase"/>
    <property type="match status" value="1"/>
</dbReference>
<comment type="similarity">
    <text evidence="1 6">Belongs to the PAPS reductase family. CysH subfamily.</text>
</comment>
<evidence type="ECO:0000256" key="3">
    <source>
        <dbReference type="ARBA" id="ARBA00023002"/>
    </source>
</evidence>
<feature type="binding site" evidence="6">
    <location>
        <position position="139"/>
    </location>
    <ligand>
        <name>[4Fe-4S] cluster</name>
        <dbReference type="ChEBI" id="CHEBI:49883"/>
    </ligand>
</feature>
<keyword evidence="9" id="KW-1185">Reference proteome</keyword>
<comment type="caution">
    <text evidence="8">The sequence shown here is derived from an EMBL/GenBank/DDBJ whole genome shotgun (WGS) entry which is preliminary data.</text>
</comment>
<gene>
    <name evidence="6" type="primary">cysH</name>
    <name evidence="8" type="ORF">E2493_16745</name>
</gene>
<dbReference type="InterPro" id="IPR004511">
    <property type="entry name" value="PAPS/APS_Rdtase"/>
</dbReference>
<dbReference type="EMBL" id="SPDV01000039">
    <property type="protein sequence ID" value="TFI57115.1"/>
    <property type="molecule type" value="Genomic_DNA"/>
</dbReference>
<dbReference type="Gene3D" id="3.40.50.620">
    <property type="entry name" value="HUPs"/>
    <property type="match status" value="1"/>
</dbReference>
<dbReference type="Proteomes" id="UP000298213">
    <property type="component" value="Unassembled WGS sequence"/>
</dbReference>